<comment type="similarity">
    <text evidence="2 14">Belongs to the peptidase M50B family.</text>
</comment>
<dbReference type="Pfam" id="PF00571">
    <property type="entry name" value="CBS"/>
    <property type="match status" value="2"/>
</dbReference>
<dbReference type="PIRSF" id="PIRSF006404">
    <property type="entry name" value="UCP006404_Pept_M50_CBS"/>
    <property type="match status" value="1"/>
</dbReference>
<reference evidence="19 20" key="1">
    <citation type="submission" date="2019-01" db="EMBL/GenBank/DDBJ databases">
        <title>Genome sequence of the Antarctic species Gelidibacter gilvus ACAM 158(T).</title>
        <authorList>
            <person name="Bowman J.P."/>
        </authorList>
    </citation>
    <scope>NUCLEOTIDE SEQUENCE [LARGE SCALE GENOMIC DNA]</scope>
    <source>
        <strain evidence="19 20">IC158</strain>
    </source>
</reference>
<keyword evidence="10 14" id="KW-1133">Transmembrane helix</keyword>
<keyword evidence="11 14" id="KW-0482">Metalloprotease</keyword>
<dbReference type="PANTHER" id="PTHR39188:SF3">
    <property type="entry name" value="STAGE IV SPORULATION PROTEIN FB"/>
    <property type="match status" value="1"/>
</dbReference>
<organism evidence="19 20">
    <name type="scientific">Gelidibacter gilvus</name>
    <dbReference type="NCBI Taxonomy" id="59602"/>
    <lineage>
        <taxon>Bacteria</taxon>
        <taxon>Pseudomonadati</taxon>
        <taxon>Bacteroidota</taxon>
        <taxon>Flavobacteriia</taxon>
        <taxon>Flavobacteriales</taxon>
        <taxon>Flavobacteriaceae</taxon>
        <taxon>Gelidibacter</taxon>
    </lineage>
</organism>
<dbReference type="InterPro" id="IPR016483">
    <property type="entry name" value="UCP006404_Pept_M50_CBS"/>
</dbReference>
<feature type="binding site" evidence="16">
    <location>
        <position position="63"/>
    </location>
    <ligand>
        <name>Zn(2+)</name>
        <dbReference type="ChEBI" id="CHEBI:29105"/>
        <note>catalytic</note>
    </ligand>
</feature>
<feature type="transmembrane region" description="Helical" evidence="14">
    <location>
        <begin position="196"/>
        <end position="221"/>
    </location>
</feature>
<dbReference type="EMBL" id="SDDZ01000007">
    <property type="protein sequence ID" value="RXJ49446.1"/>
    <property type="molecule type" value="Genomic_DNA"/>
</dbReference>
<evidence type="ECO:0000256" key="4">
    <source>
        <dbReference type="ARBA" id="ARBA00022670"/>
    </source>
</evidence>
<evidence type="ECO:0000256" key="10">
    <source>
        <dbReference type="ARBA" id="ARBA00022989"/>
    </source>
</evidence>
<keyword evidence="13 14" id="KW-0472">Membrane</keyword>
<dbReference type="Proteomes" id="UP000289792">
    <property type="component" value="Unassembled WGS sequence"/>
</dbReference>
<dbReference type="InterPro" id="IPR000644">
    <property type="entry name" value="CBS_dom"/>
</dbReference>
<evidence type="ECO:0000256" key="8">
    <source>
        <dbReference type="ARBA" id="ARBA00022801"/>
    </source>
</evidence>
<comment type="caution">
    <text evidence="14">Lacks conserved residue(s) required for the propagation of feature annotation.</text>
</comment>
<feature type="domain" description="CBS" evidence="18">
    <location>
        <begin position="305"/>
        <end position="360"/>
    </location>
</feature>
<dbReference type="PROSITE" id="PS51371">
    <property type="entry name" value="CBS"/>
    <property type="match status" value="1"/>
</dbReference>
<comment type="caution">
    <text evidence="19">The sequence shown here is derived from an EMBL/GenBank/DDBJ whole genome shotgun (WGS) entry which is preliminary data.</text>
</comment>
<keyword evidence="3" id="KW-1003">Cell membrane</keyword>
<proteinExistence type="inferred from homology"/>
<feature type="binding site" evidence="16">
    <location>
        <position position="168"/>
    </location>
    <ligand>
        <name>Zn(2+)</name>
        <dbReference type="ChEBI" id="CHEBI:29105"/>
        <note>catalytic</note>
    </ligand>
</feature>
<dbReference type="Pfam" id="PF02163">
    <property type="entry name" value="Peptidase_M50"/>
    <property type="match status" value="1"/>
</dbReference>
<accession>A0A4V1LMR8</accession>
<keyword evidence="6 14" id="KW-0479">Metal-binding</keyword>
<dbReference type="PANTHER" id="PTHR39188">
    <property type="entry name" value="MEMBRANE-ASSOCIATED ZINC METALLOPROTEASE M50B"/>
    <property type="match status" value="1"/>
</dbReference>
<protein>
    <recommendedName>
        <fullName evidence="14">Zinc metalloprotease</fullName>
    </recommendedName>
</protein>
<comment type="cofactor">
    <cofactor evidence="14 16">
        <name>Zn(2+)</name>
        <dbReference type="ChEBI" id="CHEBI:29105"/>
    </cofactor>
    <text evidence="14 16">Binds 1 zinc ion per subunit.</text>
</comment>
<evidence type="ECO:0000256" key="3">
    <source>
        <dbReference type="ARBA" id="ARBA00022475"/>
    </source>
</evidence>
<dbReference type="GO" id="GO:0046872">
    <property type="term" value="F:metal ion binding"/>
    <property type="evidence" value="ECO:0007669"/>
    <property type="project" value="UniProtKB-UniRule"/>
</dbReference>
<dbReference type="GO" id="GO:0006508">
    <property type="term" value="P:proteolysis"/>
    <property type="evidence" value="ECO:0007669"/>
    <property type="project" value="UniProtKB-KW"/>
</dbReference>
<feature type="transmembrane region" description="Helical" evidence="14">
    <location>
        <begin position="140"/>
        <end position="162"/>
    </location>
</feature>
<name>A0A4V1LMR8_9FLAO</name>
<evidence type="ECO:0000256" key="14">
    <source>
        <dbReference type="PIRNR" id="PIRNR006404"/>
    </source>
</evidence>
<evidence type="ECO:0000313" key="20">
    <source>
        <dbReference type="Proteomes" id="UP000289792"/>
    </source>
</evidence>
<evidence type="ECO:0000256" key="7">
    <source>
        <dbReference type="ARBA" id="ARBA00022737"/>
    </source>
</evidence>
<evidence type="ECO:0000256" key="12">
    <source>
        <dbReference type="ARBA" id="ARBA00023122"/>
    </source>
</evidence>
<dbReference type="RefSeq" id="WP_129017847.1">
    <property type="nucleotide sequence ID" value="NZ_SDDZ01000007.1"/>
</dbReference>
<feature type="transmembrane region" description="Helical" evidence="14">
    <location>
        <begin position="45"/>
        <end position="67"/>
    </location>
</feature>
<keyword evidence="5 14" id="KW-0812">Transmembrane</keyword>
<evidence type="ECO:0000256" key="1">
    <source>
        <dbReference type="ARBA" id="ARBA00004651"/>
    </source>
</evidence>
<keyword evidence="12 17" id="KW-0129">CBS domain</keyword>
<feature type="active site" evidence="15">
    <location>
        <position position="60"/>
    </location>
</feature>
<evidence type="ECO:0000256" key="6">
    <source>
        <dbReference type="ARBA" id="ARBA00022723"/>
    </source>
</evidence>
<keyword evidence="4 14" id="KW-0645">Protease</keyword>
<dbReference type="InterPro" id="IPR008915">
    <property type="entry name" value="Peptidase_M50"/>
</dbReference>
<sequence length="362" mass="41232">MSANLKLGKYYGTEIQLHWTFFLLTVWIVLSEVLSGASVDRVLFNLQFVLAVMICVLLHEMGHLLAARKFGIKTTKMVLLPVGGISTVDKTTESPKEELLITLAGPLVNIIIAGILFFAIPVSDYIGYNFLEYFTLLNEFSFKNFLFFLFIVNITLAVFNLIPAFPLDGGRILRAVLDFKFSRVTATRIATTISHVIAIFLLLTGLLFNPILLFLSLFLLIGSFSENQVVHQIDLLKGYLVRDAMLKNITVFDPKETMEDVIRVILRGSETNFVVVKNKKIVGLLYHKDIIENSNKRSLLVQEVMTTNFKTMETKEELSVAYRLMQEETHPFFPVTEKNELVGAIDFDNLHEFLLMEDRLKY</sequence>
<evidence type="ECO:0000256" key="11">
    <source>
        <dbReference type="ARBA" id="ARBA00023049"/>
    </source>
</evidence>
<evidence type="ECO:0000256" key="13">
    <source>
        <dbReference type="ARBA" id="ARBA00023136"/>
    </source>
</evidence>
<comment type="subcellular location">
    <subcellularLocation>
        <location evidence="1">Cell membrane</location>
        <topology evidence="1">Multi-pass membrane protein</topology>
    </subcellularLocation>
</comment>
<dbReference type="Gene3D" id="3.10.580.10">
    <property type="entry name" value="CBS-domain"/>
    <property type="match status" value="2"/>
</dbReference>
<dbReference type="OrthoDB" id="9800627at2"/>
<evidence type="ECO:0000256" key="2">
    <source>
        <dbReference type="ARBA" id="ARBA00007931"/>
    </source>
</evidence>
<evidence type="ECO:0000259" key="18">
    <source>
        <dbReference type="PROSITE" id="PS51371"/>
    </source>
</evidence>
<dbReference type="GO" id="GO:0005886">
    <property type="term" value="C:plasma membrane"/>
    <property type="evidence" value="ECO:0007669"/>
    <property type="project" value="UniProtKB-SubCell"/>
</dbReference>
<keyword evidence="9 14" id="KW-0862">Zinc</keyword>
<evidence type="ECO:0000256" key="17">
    <source>
        <dbReference type="PROSITE-ProRule" id="PRU00703"/>
    </source>
</evidence>
<evidence type="ECO:0000256" key="16">
    <source>
        <dbReference type="PIRSR" id="PIRSR006404-2"/>
    </source>
</evidence>
<evidence type="ECO:0000256" key="15">
    <source>
        <dbReference type="PIRSR" id="PIRSR006404-1"/>
    </source>
</evidence>
<feature type="binding site" evidence="16">
    <location>
        <position position="59"/>
    </location>
    <ligand>
        <name>Zn(2+)</name>
        <dbReference type="ChEBI" id="CHEBI:29105"/>
        <note>catalytic</note>
    </ligand>
</feature>
<gene>
    <name evidence="19" type="ORF">ESZ48_12595</name>
</gene>
<keyword evidence="8 14" id="KW-0378">Hydrolase</keyword>
<dbReference type="AlphaFoldDB" id="A0A4V1LMR8"/>
<keyword evidence="7" id="KW-0677">Repeat</keyword>
<evidence type="ECO:0000313" key="19">
    <source>
        <dbReference type="EMBL" id="RXJ49446.1"/>
    </source>
</evidence>
<dbReference type="InterPro" id="IPR046342">
    <property type="entry name" value="CBS_dom_sf"/>
</dbReference>
<feature type="transmembrane region" description="Helical" evidence="14">
    <location>
        <begin position="99"/>
        <end position="120"/>
    </location>
</feature>
<keyword evidence="20" id="KW-1185">Reference proteome</keyword>
<evidence type="ECO:0000256" key="9">
    <source>
        <dbReference type="ARBA" id="ARBA00022833"/>
    </source>
</evidence>
<dbReference type="SUPFAM" id="SSF54631">
    <property type="entry name" value="CBS-domain pair"/>
    <property type="match status" value="1"/>
</dbReference>
<dbReference type="GO" id="GO:0008237">
    <property type="term" value="F:metallopeptidase activity"/>
    <property type="evidence" value="ECO:0007669"/>
    <property type="project" value="UniProtKB-UniRule"/>
</dbReference>
<evidence type="ECO:0000256" key="5">
    <source>
        <dbReference type="ARBA" id="ARBA00022692"/>
    </source>
</evidence>